<dbReference type="AlphaFoldDB" id="A0A0M3DC28"/>
<keyword evidence="2" id="KW-1185">Reference proteome</keyword>
<evidence type="ECO:0000313" key="1">
    <source>
        <dbReference type="EMBL" id="KKX99827.1"/>
    </source>
</evidence>
<dbReference type="EMBL" id="LBBT01000360">
    <property type="protein sequence ID" value="KKX99827.1"/>
    <property type="molecule type" value="Genomic_DNA"/>
</dbReference>
<reference evidence="1 2" key="1">
    <citation type="submission" date="2015-04" db="EMBL/GenBank/DDBJ databases">
        <title>Microcin producing Clostridium sp. JC272T.</title>
        <authorList>
            <person name="Jyothsna T."/>
            <person name="Sasikala C."/>
            <person name="Ramana C."/>
        </authorList>
    </citation>
    <scope>NUCLEOTIDE SEQUENCE [LARGE SCALE GENOMIC DNA]</scope>
    <source>
        <strain evidence="1 2">JC272</strain>
    </source>
</reference>
<dbReference type="PATRIC" id="fig|1629550.3.peg.2986"/>
<dbReference type="RefSeq" id="WP_046824361.1">
    <property type="nucleotide sequence ID" value="NZ_LBBT01000360.1"/>
</dbReference>
<gene>
    <name evidence="1" type="ORF">VN21_17280</name>
</gene>
<name>A0A0M3DC28_9FIRM</name>
<sequence>MEYKVNINFVDGSETNGLCNVNHLFKDCVQAGSMMVEKQWIENSNASQMVRNIDEDEKIKEVTPIYNVYNGQYENQECLFLTEDGLYEVLMQVKTIRYSTVTTYIK</sequence>
<evidence type="ECO:0000313" key="2">
    <source>
        <dbReference type="Proteomes" id="UP000034407"/>
    </source>
</evidence>
<accession>A0A0M3DC28</accession>
<protein>
    <submittedName>
        <fullName evidence="1">Uncharacterized protein</fullName>
    </submittedName>
</protein>
<organism evidence="1 2">
    <name type="scientific">Paraclostridium benzoelyticum</name>
    <dbReference type="NCBI Taxonomy" id="1629550"/>
    <lineage>
        <taxon>Bacteria</taxon>
        <taxon>Bacillati</taxon>
        <taxon>Bacillota</taxon>
        <taxon>Clostridia</taxon>
        <taxon>Peptostreptococcales</taxon>
        <taxon>Peptostreptococcaceae</taxon>
        <taxon>Paraclostridium</taxon>
    </lineage>
</organism>
<dbReference type="Proteomes" id="UP000034407">
    <property type="component" value="Unassembled WGS sequence"/>
</dbReference>
<comment type="caution">
    <text evidence="1">The sequence shown here is derived from an EMBL/GenBank/DDBJ whole genome shotgun (WGS) entry which is preliminary data.</text>
</comment>
<proteinExistence type="predicted"/>